<reference evidence="3" key="1">
    <citation type="submission" date="2022-10" db="EMBL/GenBank/DDBJ databases">
        <title>Chitinophaga sp. nov., isolated from soil.</title>
        <authorList>
            <person name="Jeon C.O."/>
        </authorList>
    </citation>
    <scope>NUCLEOTIDE SEQUENCE</scope>
    <source>
        <strain evidence="3">R8</strain>
    </source>
</reference>
<protein>
    <submittedName>
        <fullName evidence="3">CPBP family intramembrane metalloprotease</fullName>
    </submittedName>
</protein>
<feature type="transmembrane region" description="Helical" evidence="1">
    <location>
        <begin position="75"/>
        <end position="93"/>
    </location>
</feature>
<dbReference type="GO" id="GO:0008237">
    <property type="term" value="F:metallopeptidase activity"/>
    <property type="evidence" value="ECO:0007669"/>
    <property type="project" value="UniProtKB-KW"/>
</dbReference>
<dbReference type="InterPro" id="IPR003675">
    <property type="entry name" value="Rce1/LyrA-like_dom"/>
</dbReference>
<dbReference type="PANTHER" id="PTHR36435:SF1">
    <property type="entry name" value="CAAX AMINO TERMINAL PROTEASE FAMILY PROTEIN"/>
    <property type="match status" value="1"/>
</dbReference>
<gene>
    <name evidence="3" type="ORF">MKQ68_23335</name>
</gene>
<keyword evidence="4" id="KW-1185">Reference proteome</keyword>
<keyword evidence="1" id="KW-1133">Transmembrane helix</keyword>
<proteinExistence type="predicted"/>
<evidence type="ECO:0000313" key="4">
    <source>
        <dbReference type="Proteomes" id="UP001162741"/>
    </source>
</evidence>
<feature type="transmembrane region" description="Helical" evidence="1">
    <location>
        <begin position="194"/>
        <end position="213"/>
    </location>
</feature>
<evidence type="ECO:0000313" key="3">
    <source>
        <dbReference type="EMBL" id="UYQ93017.1"/>
    </source>
</evidence>
<evidence type="ECO:0000256" key="1">
    <source>
        <dbReference type="SAM" id="Phobius"/>
    </source>
</evidence>
<accession>A0ABY6J480</accession>
<feature type="domain" description="CAAX prenyl protease 2/Lysostaphin resistance protein A-like" evidence="2">
    <location>
        <begin position="118"/>
        <end position="204"/>
    </location>
</feature>
<keyword evidence="3" id="KW-0378">Hydrolase</keyword>
<keyword evidence="1" id="KW-0812">Transmembrane</keyword>
<keyword evidence="3" id="KW-0645">Protease</keyword>
<keyword evidence="3" id="KW-0482">Metalloprotease</keyword>
<name>A0ABY6J480_9BACT</name>
<feature type="transmembrane region" description="Helical" evidence="1">
    <location>
        <begin position="45"/>
        <end position="63"/>
    </location>
</feature>
<dbReference type="Proteomes" id="UP001162741">
    <property type="component" value="Chromosome"/>
</dbReference>
<dbReference type="RefSeq" id="WP_264281166.1">
    <property type="nucleotide sequence ID" value="NZ_CP107006.1"/>
</dbReference>
<feature type="transmembrane region" description="Helical" evidence="1">
    <location>
        <begin position="21"/>
        <end position="39"/>
    </location>
</feature>
<feature type="transmembrane region" description="Helical" evidence="1">
    <location>
        <begin position="160"/>
        <end position="187"/>
    </location>
</feature>
<dbReference type="EMBL" id="CP107006">
    <property type="protein sequence ID" value="UYQ93017.1"/>
    <property type="molecule type" value="Genomic_DNA"/>
</dbReference>
<evidence type="ECO:0000259" key="2">
    <source>
        <dbReference type="Pfam" id="PF02517"/>
    </source>
</evidence>
<keyword evidence="1" id="KW-0472">Membrane</keyword>
<sequence length="250" mass="27657">MRVSSLNGIPLKTAWLILAKLYIALFIFSSTLFLLFITPVLQPGLWSYALSCVVIITYMLTAQSENFQIKTRTQVQPLLLMLAIVMPLALFVVRDILLKLIPLPSFAPISFATVQADSVAAIIGSSLLLPILEEILFRGIILEALLKTNPSSRALLQTTIIYAIATLNPAFIIPKFLLGLLCGFFYLRTRELCYPIVAHVIYNMAVVAMLASGNDGLAEALNSEMLYFLLILAACMLLPPAYYLLQRAKN</sequence>
<feature type="transmembrane region" description="Helical" evidence="1">
    <location>
        <begin position="225"/>
        <end position="245"/>
    </location>
</feature>
<dbReference type="InterPro" id="IPR052710">
    <property type="entry name" value="CAAX_protease"/>
</dbReference>
<dbReference type="Pfam" id="PF02517">
    <property type="entry name" value="Rce1-like"/>
    <property type="match status" value="1"/>
</dbReference>
<dbReference type="PANTHER" id="PTHR36435">
    <property type="entry name" value="SLR1288 PROTEIN"/>
    <property type="match status" value="1"/>
</dbReference>
<organism evidence="3 4">
    <name type="scientific">Chitinophaga horti</name>
    <dbReference type="NCBI Taxonomy" id="2920382"/>
    <lineage>
        <taxon>Bacteria</taxon>
        <taxon>Pseudomonadati</taxon>
        <taxon>Bacteroidota</taxon>
        <taxon>Chitinophagia</taxon>
        <taxon>Chitinophagales</taxon>
        <taxon>Chitinophagaceae</taxon>
        <taxon>Chitinophaga</taxon>
    </lineage>
</organism>